<dbReference type="GO" id="GO:0071897">
    <property type="term" value="P:DNA biosynthetic process"/>
    <property type="evidence" value="ECO:0007669"/>
    <property type="project" value="UniProtKB-KW"/>
</dbReference>
<reference evidence="12 13" key="1">
    <citation type="submission" date="2017-04" db="EMBL/GenBank/DDBJ databases">
        <title>Complete Genome Sequence of Lytic Bacteriophage EF1 Infecting Enterococcus faecalis Isolates.</title>
        <authorList>
            <person name="Kim D."/>
            <person name="Kim Y.J."/>
            <person name="Han B.K."/>
            <person name="Kim H."/>
        </authorList>
    </citation>
    <scope>NUCLEOTIDE SEQUENCE [LARGE SCALE GENOMIC DNA]</scope>
</reference>
<dbReference type="Pfam" id="PF00265">
    <property type="entry name" value="TK"/>
    <property type="match status" value="1"/>
</dbReference>
<proteinExistence type="inferred from homology"/>
<organism evidence="12 13">
    <name type="scientific">Enterococcus phage EF1</name>
    <dbReference type="NCBI Taxonomy" id="2025813"/>
    <lineage>
        <taxon>Viruses</taxon>
        <taxon>Duplodnaviria</taxon>
        <taxon>Heunggongvirae</taxon>
        <taxon>Uroviricota</taxon>
        <taxon>Caudoviricetes</taxon>
    </lineage>
</organism>
<comment type="catalytic activity">
    <reaction evidence="10">
        <text>thymidine + ATP = dTMP + ADP + H(+)</text>
        <dbReference type="Rhea" id="RHEA:19129"/>
        <dbReference type="ChEBI" id="CHEBI:15378"/>
        <dbReference type="ChEBI" id="CHEBI:17748"/>
        <dbReference type="ChEBI" id="CHEBI:30616"/>
        <dbReference type="ChEBI" id="CHEBI:63528"/>
        <dbReference type="ChEBI" id="CHEBI:456216"/>
        <dbReference type="EC" id="2.7.1.21"/>
    </reaction>
</comment>
<evidence type="ECO:0000256" key="5">
    <source>
        <dbReference type="ARBA" id="ARBA00022741"/>
    </source>
</evidence>
<evidence type="ECO:0000313" key="12">
    <source>
        <dbReference type="EMBL" id="ASZ76831.1"/>
    </source>
</evidence>
<protein>
    <recommendedName>
        <fullName evidence="2 10">Thymidine kinase</fullName>
        <ecNumber evidence="2 10">2.7.1.21</ecNumber>
    </recommendedName>
</protein>
<keyword evidence="6 10" id="KW-0418">Kinase</keyword>
<dbReference type="SUPFAM" id="SSF52540">
    <property type="entry name" value="P-loop containing nucleoside triphosphate hydrolases"/>
    <property type="match status" value="1"/>
</dbReference>
<keyword evidence="5 10" id="KW-0547">Nucleotide-binding</keyword>
<dbReference type="EMBL" id="MF001358">
    <property type="protein sequence ID" value="ASZ76831.1"/>
    <property type="molecule type" value="Genomic_DNA"/>
</dbReference>
<dbReference type="HAMAP" id="MF_00124">
    <property type="entry name" value="Thymidine_kinase"/>
    <property type="match status" value="1"/>
</dbReference>
<evidence type="ECO:0000256" key="11">
    <source>
        <dbReference type="RuleBase" id="RU004165"/>
    </source>
</evidence>
<evidence type="ECO:0000256" key="10">
    <source>
        <dbReference type="RuleBase" id="RU000544"/>
    </source>
</evidence>
<keyword evidence="4 10" id="KW-0808">Transferase</keyword>
<dbReference type="InterPro" id="IPR001267">
    <property type="entry name" value="Thymidine_kinase"/>
</dbReference>
<feature type="binding site" evidence="9">
    <location>
        <begin position="167"/>
        <end position="170"/>
    </location>
    <ligand>
        <name>substrate</name>
    </ligand>
</feature>
<dbReference type="Gene3D" id="3.30.60.20">
    <property type="match status" value="1"/>
</dbReference>
<evidence type="ECO:0000256" key="8">
    <source>
        <dbReference type="PIRSR" id="PIRSR035805-1"/>
    </source>
</evidence>
<dbReference type="GO" id="GO:0005524">
    <property type="term" value="F:ATP binding"/>
    <property type="evidence" value="ECO:0007669"/>
    <property type="project" value="UniProtKB-KW"/>
</dbReference>
<keyword evidence="7 10" id="KW-0067">ATP-binding</keyword>
<dbReference type="EC" id="2.7.1.21" evidence="2 10"/>
<name>A0A249XXX8_9CAUD</name>
<evidence type="ECO:0000256" key="4">
    <source>
        <dbReference type="ARBA" id="ARBA00022679"/>
    </source>
</evidence>
<sequence length="190" mass="21581">MAKLYFKYGVMNSGKSLSLITTAYNYAQQGKNVLIYTSDLDTRSGFKKIVSRTGFNIEAEYLNDSREEILEKAKKEKVHAILVDESQFLSREQVITLAGVVDEGGIPVLCWGLKNDFQNNLFEGSQALLEFADKIEELKTVCTLCDKKATMNLRTINGEAIYRGEQILIGDNEYIPVCRKCYFNYDELVK</sequence>
<dbReference type="NCBIfam" id="NF003300">
    <property type="entry name" value="PRK04296.1-5"/>
    <property type="match status" value="1"/>
</dbReference>
<comment type="similarity">
    <text evidence="1 11">Belongs to the thymidine kinase family.</text>
</comment>
<dbReference type="PANTHER" id="PTHR11441">
    <property type="entry name" value="THYMIDINE KINASE"/>
    <property type="match status" value="1"/>
</dbReference>
<dbReference type="InterPro" id="IPR027417">
    <property type="entry name" value="P-loop_NTPase"/>
</dbReference>
<dbReference type="Gene3D" id="3.40.50.300">
    <property type="entry name" value="P-loop containing nucleotide triphosphate hydrolases"/>
    <property type="match status" value="1"/>
</dbReference>
<feature type="binding site" evidence="9">
    <location>
        <position position="174"/>
    </location>
    <ligand>
        <name>substrate</name>
    </ligand>
</feature>
<keyword evidence="13" id="KW-1185">Reference proteome</keyword>
<evidence type="ECO:0000256" key="1">
    <source>
        <dbReference type="ARBA" id="ARBA00007587"/>
    </source>
</evidence>
<dbReference type="PANTHER" id="PTHR11441:SF0">
    <property type="entry name" value="THYMIDINE KINASE, CYTOSOLIC"/>
    <property type="match status" value="1"/>
</dbReference>
<evidence type="ECO:0000313" key="13">
    <source>
        <dbReference type="Proteomes" id="UP000260005"/>
    </source>
</evidence>
<feature type="active site" description="Proton acceptor" evidence="8">
    <location>
        <position position="85"/>
    </location>
</feature>
<dbReference type="SUPFAM" id="SSF57716">
    <property type="entry name" value="Glucocorticoid receptor-like (DNA-binding domain)"/>
    <property type="match status" value="1"/>
</dbReference>
<evidence type="ECO:0000256" key="9">
    <source>
        <dbReference type="PIRSR" id="PIRSR035805-2"/>
    </source>
</evidence>
<dbReference type="GO" id="GO:0004797">
    <property type="term" value="F:thymidine kinase activity"/>
    <property type="evidence" value="ECO:0007669"/>
    <property type="project" value="UniProtKB-EC"/>
</dbReference>
<evidence type="ECO:0000256" key="7">
    <source>
        <dbReference type="ARBA" id="ARBA00022840"/>
    </source>
</evidence>
<dbReference type="PIRSF" id="PIRSF035805">
    <property type="entry name" value="TK_cell"/>
    <property type="match status" value="1"/>
</dbReference>
<accession>A0A249XXX8</accession>
<evidence type="ECO:0000256" key="2">
    <source>
        <dbReference type="ARBA" id="ARBA00012118"/>
    </source>
</evidence>
<evidence type="ECO:0000256" key="6">
    <source>
        <dbReference type="ARBA" id="ARBA00022777"/>
    </source>
</evidence>
<dbReference type="Proteomes" id="UP000260005">
    <property type="component" value="Segment"/>
</dbReference>
<keyword evidence="3 10" id="KW-0237">DNA synthesis</keyword>
<dbReference type="GO" id="GO:0046104">
    <property type="term" value="P:thymidine metabolic process"/>
    <property type="evidence" value="ECO:0007669"/>
    <property type="project" value="TreeGrafter"/>
</dbReference>
<evidence type="ECO:0000256" key="3">
    <source>
        <dbReference type="ARBA" id="ARBA00022634"/>
    </source>
</evidence>